<organism evidence="7 8">
    <name type="scientific">Gluconobacter frateurii NRIC 0228</name>
    <dbReference type="NCBI Taxonomy" id="1307946"/>
    <lineage>
        <taxon>Bacteria</taxon>
        <taxon>Pseudomonadati</taxon>
        <taxon>Pseudomonadota</taxon>
        <taxon>Alphaproteobacteria</taxon>
        <taxon>Acetobacterales</taxon>
        <taxon>Acetobacteraceae</taxon>
        <taxon>Gluconobacter</taxon>
    </lineage>
</organism>
<evidence type="ECO:0000313" key="8">
    <source>
        <dbReference type="Proteomes" id="UP001061070"/>
    </source>
</evidence>
<gene>
    <name evidence="7" type="ORF">AA0228_2951</name>
</gene>
<dbReference type="PANTHER" id="PTHR46577">
    <property type="entry name" value="HTH-TYPE TRANSCRIPTIONAL REGULATORY PROTEIN GABR"/>
    <property type="match status" value="1"/>
</dbReference>
<dbReference type="InterPro" id="IPR036388">
    <property type="entry name" value="WH-like_DNA-bd_sf"/>
</dbReference>
<dbReference type="PROSITE" id="PS50949">
    <property type="entry name" value="HTH_GNTR"/>
    <property type="match status" value="1"/>
</dbReference>
<dbReference type="InterPro" id="IPR051446">
    <property type="entry name" value="HTH_trans_reg/aminotransferase"/>
</dbReference>
<evidence type="ECO:0000256" key="3">
    <source>
        <dbReference type="ARBA" id="ARBA00023015"/>
    </source>
</evidence>
<evidence type="ECO:0000313" key="7">
    <source>
        <dbReference type="EMBL" id="GBR17114.1"/>
    </source>
</evidence>
<dbReference type="InterPro" id="IPR004839">
    <property type="entry name" value="Aminotransferase_I/II_large"/>
</dbReference>
<keyword evidence="3" id="KW-0805">Transcription regulation</keyword>
<keyword evidence="2" id="KW-0663">Pyridoxal phosphate</keyword>
<name>A0ABQ0QFH7_9PROT</name>
<reference evidence="7" key="1">
    <citation type="submission" date="2013-04" db="EMBL/GenBank/DDBJ databases">
        <title>The genome sequencing project of 58 acetic acid bacteria.</title>
        <authorList>
            <person name="Okamoto-Kainuma A."/>
            <person name="Ishikawa M."/>
            <person name="Umino S."/>
            <person name="Koizumi Y."/>
            <person name="Shiwa Y."/>
            <person name="Yoshikawa H."/>
            <person name="Matsutani M."/>
            <person name="Matsushita K."/>
        </authorList>
    </citation>
    <scope>NUCLEOTIDE SEQUENCE</scope>
    <source>
        <strain evidence="7">NRIC 0228</strain>
    </source>
</reference>
<dbReference type="CDD" id="cd07377">
    <property type="entry name" value="WHTH_GntR"/>
    <property type="match status" value="1"/>
</dbReference>
<evidence type="ECO:0000256" key="2">
    <source>
        <dbReference type="ARBA" id="ARBA00022898"/>
    </source>
</evidence>
<dbReference type="InterPro" id="IPR000524">
    <property type="entry name" value="Tscrpt_reg_HTH_GntR"/>
</dbReference>
<comment type="similarity">
    <text evidence="1">In the C-terminal section; belongs to the class-I pyridoxal-phosphate-dependent aminotransferase family.</text>
</comment>
<dbReference type="CDD" id="cd00609">
    <property type="entry name" value="AAT_like"/>
    <property type="match status" value="1"/>
</dbReference>
<dbReference type="InterPro" id="IPR015422">
    <property type="entry name" value="PyrdxlP-dep_Trfase_small"/>
</dbReference>
<sequence length="489" mass="53577">MENSHDCPFEGTGLKIFSGSCIDMLKLSMASHQPLVAQIVTQIAERIRTGDWPEGMRLPSIRRLSADSGVSPLTVSNAYNRLVADGLLEARRASGYFVTRQEDSGRVLPQRTVATSVDSLWLLQRAYESTPNHIQAGCGWLPDSYLFGSGVKQALSSLGRKSELINLGYGNPYGHEGLREQICLMLSRQGIACNTSSIIMTHGASQALELAVRCLAQNGDTIFVEDPGYCNFFPALQALGLNIVGIPRLQDGPCLETLQKLAQVKAPKVFIINTRLHNPTGTSCSAPVLHQVLKLAELYGFTLIEDDIFGDLAAEKTPTLAYLGRLEQVIRVSSFSKTISPGLRVGYVACSPSMAHHILKLKMASSLTSNGISEAIVHHILADGRYRLHLARLREALSELQKSAGKKFQKCGLIPFEKPDGGMFCLMRFPHEIDLLALTKEAALAGIMLAPGSYFSPNNAPSPWLRFNITHTNSPRLFSFLNQRVFQKP</sequence>
<evidence type="ECO:0000256" key="1">
    <source>
        <dbReference type="ARBA" id="ARBA00005384"/>
    </source>
</evidence>
<dbReference type="Pfam" id="PF00392">
    <property type="entry name" value="GntR"/>
    <property type="match status" value="1"/>
</dbReference>
<dbReference type="InterPro" id="IPR015421">
    <property type="entry name" value="PyrdxlP-dep_Trfase_major"/>
</dbReference>
<dbReference type="Gene3D" id="3.40.640.10">
    <property type="entry name" value="Type I PLP-dependent aspartate aminotransferase-like (Major domain)"/>
    <property type="match status" value="1"/>
</dbReference>
<comment type="caution">
    <text evidence="7">The sequence shown here is derived from an EMBL/GenBank/DDBJ whole genome shotgun (WGS) entry which is preliminary data.</text>
</comment>
<dbReference type="EMBL" id="BAQW01000013">
    <property type="protein sequence ID" value="GBR17114.1"/>
    <property type="molecule type" value="Genomic_DNA"/>
</dbReference>
<dbReference type="InterPro" id="IPR036390">
    <property type="entry name" value="WH_DNA-bd_sf"/>
</dbReference>
<dbReference type="SUPFAM" id="SSF53383">
    <property type="entry name" value="PLP-dependent transferases"/>
    <property type="match status" value="1"/>
</dbReference>
<protein>
    <submittedName>
        <fullName evidence="7">GntR family transcriptional regulator</fullName>
    </submittedName>
</protein>
<dbReference type="Gene3D" id="1.10.10.10">
    <property type="entry name" value="Winged helix-like DNA-binding domain superfamily/Winged helix DNA-binding domain"/>
    <property type="match status" value="1"/>
</dbReference>
<evidence type="ECO:0000256" key="4">
    <source>
        <dbReference type="ARBA" id="ARBA00023125"/>
    </source>
</evidence>
<dbReference type="Proteomes" id="UP001061070">
    <property type="component" value="Unassembled WGS sequence"/>
</dbReference>
<dbReference type="PANTHER" id="PTHR46577:SF2">
    <property type="entry name" value="TRANSCRIPTIONAL REGULATORY PROTEIN"/>
    <property type="match status" value="1"/>
</dbReference>
<dbReference type="Pfam" id="PF00155">
    <property type="entry name" value="Aminotran_1_2"/>
    <property type="match status" value="1"/>
</dbReference>
<keyword evidence="4" id="KW-0238">DNA-binding</keyword>
<keyword evidence="8" id="KW-1185">Reference proteome</keyword>
<evidence type="ECO:0000256" key="5">
    <source>
        <dbReference type="ARBA" id="ARBA00023163"/>
    </source>
</evidence>
<dbReference type="SUPFAM" id="SSF46785">
    <property type="entry name" value="Winged helix' DNA-binding domain"/>
    <property type="match status" value="1"/>
</dbReference>
<accession>A0ABQ0QFH7</accession>
<dbReference type="SMART" id="SM00345">
    <property type="entry name" value="HTH_GNTR"/>
    <property type="match status" value="1"/>
</dbReference>
<proteinExistence type="inferred from homology"/>
<evidence type="ECO:0000259" key="6">
    <source>
        <dbReference type="PROSITE" id="PS50949"/>
    </source>
</evidence>
<keyword evidence="5" id="KW-0804">Transcription</keyword>
<dbReference type="Gene3D" id="3.90.1150.10">
    <property type="entry name" value="Aspartate Aminotransferase, domain 1"/>
    <property type="match status" value="1"/>
</dbReference>
<dbReference type="InterPro" id="IPR015424">
    <property type="entry name" value="PyrdxlP-dep_Trfase"/>
</dbReference>
<feature type="domain" description="HTH gntR-type" evidence="6">
    <location>
        <begin position="33"/>
        <end position="101"/>
    </location>
</feature>